<dbReference type="EMBL" id="KV426905">
    <property type="protein sequence ID" value="KZV78425.1"/>
    <property type="molecule type" value="Genomic_DNA"/>
</dbReference>
<feature type="transmembrane region" description="Helical" evidence="1">
    <location>
        <begin position="155"/>
        <end position="182"/>
    </location>
</feature>
<feature type="domain" description="DUF6533" evidence="2">
    <location>
        <begin position="28"/>
        <end position="69"/>
    </location>
</feature>
<keyword evidence="1" id="KW-0472">Membrane</keyword>
<dbReference type="InterPro" id="IPR045340">
    <property type="entry name" value="DUF6533"/>
</dbReference>
<dbReference type="Pfam" id="PF20151">
    <property type="entry name" value="DUF6533"/>
    <property type="match status" value="1"/>
</dbReference>
<dbReference type="OrthoDB" id="3258863at2759"/>
<feature type="transmembrane region" description="Helical" evidence="1">
    <location>
        <begin position="202"/>
        <end position="227"/>
    </location>
</feature>
<protein>
    <recommendedName>
        <fullName evidence="2">DUF6533 domain-containing protein</fullName>
    </recommendedName>
</protein>
<reference evidence="3 4" key="1">
    <citation type="journal article" date="2016" name="Mol. Biol. Evol.">
        <title>Comparative Genomics of Early-Diverging Mushroom-Forming Fungi Provides Insights into the Origins of Lignocellulose Decay Capabilities.</title>
        <authorList>
            <person name="Nagy L.G."/>
            <person name="Riley R."/>
            <person name="Tritt A."/>
            <person name="Adam C."/>
            <person name="Daum C."/>
            <person name="Floudas D."/>
            <person name="Sun H."/>
            <person name="Yadav J.S."/>
            <person name="Pangilinan J."/>
            <person name="Larsson K.H."/>
            <person name="Matsuura K."/>
            <person name="Barry K."/>
            <person name="Labutti K."/>
            <person name="Kuo R."/>
            <person name="Ohm R.A."/>
            <person name="Bhattacharya S.S."/>
            <person name="Shirouzu T."/>
            <person name="Yoshinaga Y."/>
            <person name="Martin F.M."/>
            <person name="Grigoriev I.V."/>
            <person name="Hibbett D.S."/>
        </authorList>
    </citation>
    <scope>NUCLEOTIDE SEQUENCE [LARGE SCALE GENOMIC DNA]</scope>
    <source>
        <strain evidence="3 4">HHB12029</strain>
    </source>
</reference>
<evidence type="ECO:0000313" key="3">
    <source>
        <dbReference type="EMBL" id="KZV78425.1"/>
    </source>
</evidence>
<gene>
    <name evidence="3" type="ORF">EXIGLDRAFT_783855</name>
</gene>
<keyword evidence="4" id="KW-1185">Reference proteome</keyword>
<accession>A0A166MUU9</accession>
<evidence type="ECO:0000259" key="2">
    <source>
        <dbReference type="Pfam" id="PF20151"/>
    </source>
</evidence>
<keyword evidence="1" id="KW-0812">Transmembrane</keyword>
<sequence length="365" mass="39918">MSMMSAIHVLASLSPHAARQSQVMTSANVSRLALLVWDYVINLDCERRFIWQKDFRASSALYYTIRYPVVAFQIFNLLSDKTDPHCNAYDQLCFTLSITIPRVALCTAFVLRAYAVMQKVIVGYILVGVLAAVGALSVILDIVQTAELSCTQATSPLALVLTFISLIVFDVLATGMLAMRIVHVVRDGGGFHKLGSSDLYHLLIRSGALYYVVITALQAGAVALYFLPQGVYSTVLNNYLTPLSTILVSRFLIDLREMVDVDHISNTSHPSDFSDSRLRSAGKMRFAVPVPTSAGESSTLGSGFNSSVLRDFADLPLYRAEGTQSLSAGESLSHEYGTDVHGQTQTIIELAGRARAVEERLVHEV</sequence>
<dbReference type="Proteomes" id="UP000077266">
    <property type="component" value="Unassembled WGS sequence"/>
</dbReference>
<evidence type="ECO:0000256" key="1">
    <source>
        <dbReference type="SAM" id="Phobius"/>
    </source>
</evidence>
<evidence type="ECO:0000313" key="4">
    <source>
        <dbReference type="Proteomes" id="UP000077266"/>
    </source>
</evidence>
<keyword evidence="1" id="KW-1133">Transmembrane helix</keyword>
<dbReference type="AlphaFoldDB" id="A0A166MUU9"/>
<feature type="transmembrane region" description="Helical" evidence="1">
    <location>
        <begin position="121"/>
        <end position="143"/>
    </location>
</feature>
<organism evidence="3 4">
    <name type="scientific">Exidia glandulosa HHB12029</name>
    <dbReference type="NCBI Taxonomy" id="1314781"/>
    <lineage>
        <taxon>Eukaryota</taxon>
        <taxon>Fungi</taxon>
        <taxon>Dikarya</taxon>
        <taxon>Basidiomycota</taxon>
        <taxon>Agaricomycotina</taxon>
        <taxon>Agaricomycetes</taxon>
        <taxon>Auriculariales</taxon>
        <taxon>Exidiaceae</taxon>
        <taxon>Exidia</taxon>
    </lineage>
</organism>
<dbReference type="InParanoid" id="A0A166MUU9"/>
<proteinExistence type="predicted"/>
<name>A0A166MUU9_EXIGL</name>